<organism evidence="1 2">
    <name type="scientific">Paenibacillus polygoni</name>
    <dbReference type="NCBI Taxonomy" id="3050112"/>
    <lineage>
        <taxon>Bacteria</taxon>
        <taxon>Bacillati</taxon>
        <taxon>Bacillota</taxon>
        <taxon>Bacilli</taxon>
        <taxon>Bacillales</taxon>
        <taxon>Paenibacillaceae</taxon>
        <taxon>Paenibacillus</taxon>
    </lineage>
</organism>
<dbReference type="Proteomes" id="UP001236415">
    <property type="component" value="Chromosome"/>
</dbReference>
<protein>
    <submittedName>
        <fullName evidence="1">Uncharacterized protein</fullName>
    </submittedName>
</protein>
<reference evidence="1 2" key="1">
    <citation type="submission" date="2023-06" db="EMBL/GenBank/DDBJ databases">
        <title>Paenibacillus polygonum sp. nov., an endophytic bacterium, isolated from Polygonum lapathifolium L. in Nanji Wetland National Nature Reserve, South of Poyang Lake, Jiangxi Province, China.</title>
        <authorList>
            <person name="Yu Z."/>
        </authorList>
    </citation>
    <scope>NUCLEOTIDE SEQUENCE [LARGE SCALE GENOMIC DNA]</scope>
    <source>
        <strain evidence="1 2">C31</strain>
    </source>
</reference>
<keyword evidence="2" id="KW-1185">Reference proteome</keyword>
<proteinExistence type="predicted"/>
<gene>
    <name evidence="1" type="ORF">QPK24_12380</name>
</gene>
<dbReference type="EMBL" id="CP127162">
    <property type="protein sequence ID" value="WIV17252.1"/>
    <property type="molecule type" value="Genomic_DNA"/>
</dbReference>
<accession>A0ABY8WWC9</accession>
<evidence type="ECO:0000313" key="2">
    <source>
        <dbReference type="Proteomes" id="UP001236415"/>
    </source>
</evidence>
<sequence>MDIYEKFNQLVNANDSIEIIDLLHDFKKSKKLSLDEEGWVYWNLSDNYALLRNTNDLYQNHLEFVNWGKTALYPEKLHWLVSDGTQALTLSLADHFNEWTEWYLYACTHSNRSRENRAVRFESHRTAAASSLKLNNIQLLDIALENMLRLIQEDDTWQNLLFSKITYFSLLLERNYLHKDEEGINSIISCIYQLLPTLLDEICSIENVESVPPLLGSWSQLNYPRTSKQSLLIALNNLGCSFTRIEKHEDSLRMFGLLLDNGHKLNSYGLAKYLSSLWITEGDKDTVMNRFLEINETGQSFSDLTNFEPGLKEFVL</sequence>
<name>A0ABY8WWC9_9BACL</name>
<evidence type="ECO:0000313" key="1">
    <source>
        <dbReference type="EMBL" id="WIV17252.1"/>
    </source>
</evidence>
<dbReference type="RefSeq" id="WP_285741448.1">
    <property type="nucleotide sequence ID" value="NZ_CP127162.1"/>
</dbReference>